<organism evidence="4 5">
    <name type="scientific">Eiseniibacteriota bacterium</name>
    <dbReference type="NCBI Taxonomy" id="2212470"/>
    <lineage>
        <taxon>Bacteria</taxon>
        <taxon>Candidatus Eiseniibacteriota</taxon>
    </lineage>
</organism>
<evidence type="ECO:0000256" key="3">
    <source>
        <dbReference type="ARBA" id="ARBA00022842"/>
    </source>
</evidence>
<sequence length="471" mass="50964">MPTALHSDLLHDIVARLGEANRRFAAAYPGEKPDRQPVHTVYGGAHLFKADIAQKLGAAALRSLEEYASDAATFARVIGLTSVRGEDGSLGHATGARLSPTTASLAEAVYTRVIEKLGHEPVEDFRIDFEDGYGNRPDAEEDAHAGAAAEEMALGLREHTLPPFVGIRIKPLSQELQRRALRTLDLFVTTLVDKTGGVIPPHFVVTLPKVVSPEQVSALIETFEILERANGLFPGSLKLELMIETPQAIIGPRGDFMVPHLVSAARGRCRGAHFGTYDYTAGINITALHQVPSHPACDFARHVLQVCLAGTSITISDGATTVMPVGPHRASPGGPPLTRAQQEENARAVHRAWKIHYDDVRSSLRNAYYQGWDLNPAQLPTRYAGVFSFFLESRDEAAARLKAFVQKAAQATLMGSVFDDAATGQGLLNFFIRGINCGALTEDEALATGLTLDELRGRSFVKILNARRVLG</sequence>
<name>A0A538SMR6_UNCEI</name>
<evidence type="ECO:0000313" key="4">
    <source>
        <dbReference type="EMBL" id="TMQ52647.1"/>
    </source>
</evidence>
<dbReference type="InterPro" id="IPR054255">
    <property type="entry name" value="DUF6986"/>
</dbReference>
<keyword evidence="4" id="KW-0808">Transferase</keyword>
<proteinExistence type="predicted"/>
<dbReference type="Pfam" id="PF22484">
    <property type="entry name" value="DUF6986"/>
    <property type="match status" value="1"/>
</dbReference>
<comment type="cofactor">
    <cofactor evidence="1">
        <name>Mg(2+)</name>
        <dbReference type="ChEBI" id="CHEBI:18420"/>
    </cofactor>
</comment>
<keyword evidence="4" id="KW-0670">Pyruvate</keyword>
<keyword evidence="2" id="KW-0479">Metal-binding</keyword>
<dbReference type="InterPro" id="IPR040442">
    <property type="entry name" value="Pyrv_kinase-like_dom_sf"/>
</dbReference>
<evidence type="ECO:0000256" key="1">
    <source>
        <dbReference type="ARBA" id="ARBA00001946"/>
    </source>
</evidence>
<dbReference type="GO" id="GO:0016301">
    <property type="term" value="F:kinase activity"/>
    <property type="evidence" value="ECO:0007669"/>
    <property type="project" value="UniProtKB-KW"/>
</dbReference>
<dbReference type="Gene3D" id="3.20.20.60">
    <property type="entry name" value="Phosphoenolpyruvate-binding domains"/>
    <property type="match status" value="1"/>
</dbReference>
<dbReference type="Proteomes" id="UP000320184">
    <property type="component" value="Unassembled WGS sequence"/>
</dbReference>
<accession>A0A538SMR6</accession>
<dbReference type="GO" id="GO:0000287">
    <property type="term" value="F:magnesium ion binding"/>
    <property type="evidence" value="ECO:0007669"/>
    <property type="project" value="TreeGrafter"/>
</dbReference>
<dbReference type="AlphaFoldDB" id="A0A538SMR6"/>
<comment type="caution">
    <text evidence="4">The sequence shown here is derived from an EMBL/GenBank/DDBJ whole genome shotgun (WGS) entry which is preliminary data.</text>
</comment>
<dbReference type="PANTHER" id="PTHR32308:SF10">
    <property type="entry name" value="CITRATE LYASE SUBUNIT BETA"/>
    <property type="match status" value="1"/>
</dbReference>
<evidence type="ECO:0000256" key="2">
    <source>
        <dbReference type="ARBA" id="ARBA00022723"/>
    </source>
</evidence>
<evidence type="ECO:0000313" key="5">
    <source>
        <dbReference type="Proteomes" id="UP000320184"/>
    </source>
</evidence>
<protein>
    <submittedName>
        <fullName evidence="4">Phosphoenolpyruvate kinase</fullName>
    </submittedName>
</protein>
<dbReference type="GO" id="GO:0006107">
    <property type="term" value="P:oxaloacetate metabolic process"/>
    <property type="evidence" value="ECO:0007669"/>
    <property type="project" value="TreeGrafter"/>
</dbReference>
<keyword evidence="4" id="KW-0418">Kinase</keyword>
<dbReference type="InterPro" id="IPR015813">
    <property type="entry name" value="Pyrv/PenolPyrv_kinase-like_dom"/>
</dbReference>
<reference evidence="4 5" key="1">
    <citation type="journal article" date="2019" name="Nat. Microbiol.">
        <title>Mediterranean grassland soil C-N compound turnover is dependent on rainfall and depth, and is mediated by genomically divergent microorganisms.</title>
        <authorList>
            <person name="Diamond S."/>
            <person name="Andeer P.F."/>
            <person name="Li Z."/>
            <person name="Crits-Christoph A."/>
            <person name="Burstein D."/>
            <person name="Anantharaman K."/>
            <person name="Lane K.R."/>
            <person name="Thomas B.C."/>
            <person name="Pan C."/>
            <person name="Northen T.R."/>
            <person name="Banfield J.F."/>
        </authorList>
    </citation>
    <scope>NUCLEOTIDE SEQUENCE [LARGE SCALE GENOMIC DNA]</scope>
    <source>
        <strain evidence="4">WS_3</strain>
    </source>
</reference>
<dbReference type="EMBL" id="VBOT01000030">
    <property type="protein sequence ID" value="TMQ52647.1"/>
    <property type="molecule type" value="Genomic_DNA"/>
</dbReference>
<dbReference type="PANTHER" id="PTHR32308">
    <property type="entry name" value="LYASE BETA SUBUNIT, PUTATIVE (AFU_ORTHOLOGUE AFUA_4G13030)-RELATED"/>
    <property type="match status" value="1"/>
</dbReference>
<gene>
    <name evidence="4" type="ORF">E6K73_02625</name>
</gene>
<dbReference type="SUPFAM" id="SSF51621">
    <property type="entry name" value="Phosphoenolpyruvate/pyruvate domain"/>
    <property type="match status" value="1"/>
</dbReference>
<keyword evidence="3" id="KW-0460">Magnesium</keyword>